<keyword evidence="1" id="KW-1133">Transmembrane helix</keyword>
<dbReference type="OrthoDB" id="9780267at2"/>
<keyword evidence="1" id="KW-0812">Transmembrane</keyword>
<keyword evidence="1" id="KW-0472">Membrane</keyword>
<dbReference type="AlphaFoldDB" id="A0A3E0X2I1"/>
<evidence type="ECO:0000313" key="3">
    <source>
        <dbReference type="Proteomes" id="UP000256763"/>
    </source>
</evidence>
<evidence type="ECO:0000256" key="1">
    <source>
        <dbReference type="SAM" id="Phobius"/>
    </source>
</evidence>
<comment type="caution">
    <text evidence="2">The sequence shown here is derived from an EMBL/GenBank/DDBJ whole genome shotgun (WGS) entry which is preliminary data.</text>
</comment>
<dbReference type="PANTHER" id="PTHR31876:SF26">
    <property type="entry name" value="PROTEIN LIKE COV 2"/>
    <property type="match status" value="1"/>
</dbReference>
<keyword evidence="3" id="KW-1185">Reference proteome</keyword>
<name>A0A3E0X2I1_9GAMM</name>
<dbReference type="EMBL" id="NFZW01000002">
    <property type="protein sequence ID" value="RFA38803.1"/>
    <property type="molecule type" value="Genomic_DNA"/>
</dbReference>
<dbReference type="PANTHER" id="PTHR31876">
    <property type="entry name" value="COV-LIKE PROTEIN 1"/>
    <property type="match status" value="1"/>
</dbReference>
<dbReference type="InterPro" id="IPR007462">
    <property type="entry name" value="COV1-like"/>
</dbReference>
<proteinExistence type="predicted"/>
<sequence>MSTGKHPHGTLHAQRYLVTGILTVIPIWITWWVFEILFSQLSRLGAPWVRALAHLVKPVAPGVGEFLLQPWFQFALAVFLTLLALYGLGWLTTQVLGRRLLESFDRLMDRIPMVARIYGASKRLLSVLQKKPESVERVVFISFPSPEMRALGLVTRTFKDSVTGRELAAVYVPTTPNPTSGYVEIVPVDDLVATDWTLDEAMAFVISAGSIGPEQAKFTKADDV</sequence>
<evidence type="ECO:0000313" key="2">
    <source>
        <dbReference type="EMBL" id="RFA38803.1"/>
    </source>
</evidence>
<dbReference type="Pfam" id="PF04367">
    <property type="entry name" value="DUF502"/>
    <property type="match status" value="1"/>
</dbReference>
<accession>A0A3E0X2I1</accession>
<feature type="transmembrane region" description="Helical" evidence="1">
    <location>
        <begin position="71"/>
        <end position="91"/>
    </location>
</feature>
<organism evidence="2 3">
    <name type="scientific">Alkalilimnicola ehrlichii</name>
    <dbReference type="NCBI Taxonomy" id="351052"/>
    <lineage>
        <taxon>Bacteria</taxon>
        <taxon>Pseudomonadati</taxon>
        <taxon>Pseudomonadota</taxon>
        <taxon>Gammaproteobacteria</taxon>
        <taxon>Chromatiales</taxon>
        <taxon>Ectothiorhodospiraceae</taxon>
        <taxon>Alkalilimnicola</taxon>
    </lineage>
</organism>
<dbReference type="RefSeq" id="WP_116303956.1">
    <property type="nucleotide sequence ID" value="NZ_NFZV01000034.1"/>
</dbReference>
<dbReference type="Proteomes" id="UP000256763">
    <property type="component" value="Unassembled WGS sequence"/>
</dbReference>
<feature type="transmembrane region" description="Helical" evidence="1">
    <location>
        <begin position="16"/>
        <end position="34"/>
    </location>
</feature>
<reference evidence="3" key="1">
    <citation type="submission" date="2017-05" db="EMBL/GenBank/DDBJ databases">
        <authorList>
            <person name="Sharma S."/>
            <person name="Sidhu C."/>
            <person name="Pinnaka A.K."/>
        </authorList>
    </citation>
    <scope>NUCLEOTIDE SEQUENCE [LARGE SCALE GENOMIC DNA]</scope>
    <source>
        <strain evidence="3">AK93</strain>
    </source>
</reference>
<protein>
    <recommendedName>
        <fullName evidence="4">DUF502 domain-containing protein</fullName>
    </recommendedName>
</protein>
<evidence type="ECO:0008006" key="4">
    <source>
        <dbReference type="Google" id="ProtNLM"/>
    </source>
</evidence>
<gene>
    <name evidence="2" type="ORF">CAL65_02510</name>
</gene>